<dbReference type="Proteomes" id="UP001055712">
    <property type="component" value="Unassembled WGS sequence"/>
</dbReference>
<gene>
    <name evidence="2" type="ORF">D9Q98_006813</name>
</gene>
<evidence type="ECO:0000313" key="3">
    <source>
        <dbReference type="Proteomes" id="UP001055712"/>
    </source>
</evidence>
<reference evidence="2" key="1">
    <citation type="journal article" date="2019" name="Plant J.">
        <title>Chlorella vulgaris genome assembly and annotation reveals the molecular basis for metabolic acclimation to high light conditions.</title>
        <authorList>
            <person name="Cecchin M."/>
            <person name="Marcolungo L."/>
            <person name="Rossato M."/>
            <person name="Girolomoni L."/>
            <person name="Cosentino E."/>
            <person name="Cuine S."/>
            <person name="Li-Beisson Y."/>
            <person name="Delledonne M."/>
            <person name="Ballottari M."/>
        </authorList>
    </citation>
    <scope>NUCLEOTIDE SEQUENCE</scope>
    <source>
        <strain evidence="2">211/11P</strain>
    </source>
</reference>
<proteinExistence type="predicted"/>
<feature type="compositionally biased region" description="Low complexity" evidence="1">
    <location>
        <begin position="1"/>
        <end position="15"/>
    </location>
</feature>
<feature type="region of interest" description="Disordered" evidence="1">
    <location>
        <begin position="1"/>
        <end position="80"/>
    </location>
</feature>
<reference evidence="2" key="2">
    <citation type="submission" date="2020-11" db="EMBL/GenBank/DDBJ databases">
        <authorList>
            <person name="Cecchin M."/>
            <person name="Marcolungo L."/>
            <person name="Rossato M."/>
            <person name="Girolomoni L."/>
            <person name="Cosentino E."/>
            <person name="Cuine S."/>
            <person name="Li-Beisson Y."/>
            <person name="Delledonne M."/>
            <person name="Ballottari M."/>
        </authorList>
    </citation>
    <scope>NUCLEOTIDE SEQUENCE</scope>
    <source>
        <strain evidence="2">211/11P</strain>
        <tissue evidence="2">Whole cell</tissue>
    </source>
</reference>
<protein>
    <submittedName>
        <fullName evidence="2">Uncharacterized protein</fullName>
    </submittedName>
</protein>
<sequence>MSALRLAAPAAARRLGGLESPQKPRSGSLRGLRHPPPHFLACRARRDGTGAPGGDRPAKTPEPPPAPSSGGSSTSSQDEEVDEMLRQILQICKDQLAQFEDFRAKFEALQADLDVLNATAVADLQAIKATVEATEASFEAFQVEMQAAHIEAACMDRKISKLEEAVANAATRFPQRMRARRLEHSKGGRVVRR</sequence>
<name>A0A9D4TIY5_CHLVU</name>
<evidence type="ECO:0000313" key="2">
    <source>
        <dbReference type="EMBL" id="KAI3426867.1"/>
    </source>
</evidence>
<evidence type="ECO:0000256" key="1">
    <source>
        <dbReference type="SAM" id="MobiDB-lite"/>
    </source>
</evidence>
<comment type="caution">
    <text evidence="2">The sequence shown here is derived from an EMBL/GenBank/DDBJ whole genome shotgun (WGS) entry which is preliminary data.</text>
</comment>
<dbReference type="AlphaFoldDB" id="A0A9D4TIY5"/>
<dbReference type="EMBL" id="SIDB01000010">
    <property type="protein sequence ID" value="KAI3426867.1"/>
    <property type="molecule type" value="Genomic_DNA"/>
</dbReference>
<keyword evidence="3" id="KW-1185">Reference proteome</keyword>
<accession>A0A9D4TIY5</accession>
<organism evidence="2 3">
    <name type="scientific">Chlorella vulgaris</name>
    <name type="common">Green alga</name>
    <dbReference type="NCBI Taxonomy" id="3077"/>
    <lineage>
        <taxon>Eukaryota</taxon>
        <taxon>Viridiplantae</taxon>
        <taxon>Chlorophyta</taxon>
        <taxon>core chlorophytes</taxon>
        <taxon>Trebouxiophyceae</taxon>
        <taxon>Chlorellales</taxon>
        <taxon>Chlorellaceae</taxon>
        <taxon>Chlorella clade</taxon>
        <taxon>Chlorella</taxon>
    </lineage>
</organism>